<sequence>MFIVCGGGGSVRPGSEVGLLPDPDATRPHAHWRKTCRTNTTKKCYNECDREVIDVTRSSGSSVGSGRDLQEAGLIRALWRLVALQTTQRGNNHAAASEAAPAASRPL</sequence>
<evidence type="ECO:0000313" key="1">
    <source>
        <dbReference type="EMBL" id="TNN39283.1"/>
    </source>
</evidence>
<evidence type="ECO:0000313" key="2">
    <source>
        <dbReference type="Proteomes" id="UP000314294"/>
    </source>
</evidence>
<dbReference type="EMBL" id="SRLO01001293">
    <property type="protein sequence ID" value="TNN39283.1"/>
    <property type="molecule type" value="Genomic_DNA"/>
</dbReference>
<accession>A0A4Z2FET2</accession>
<dbReference type="AlphaFoldDB" id="A0A4Z2FET2"/>
<organism evidence="1 2">
    <name type="scientific">Liparis tanakae</name>
    <name type="common">Tanaka's snailfish</name>
    <dbReference type="NCBI Taxonomy" id="230148"/>
    <lineage>
        <taxon>Eukaryota</taxon>
        <taxon>Metazoa</taxon>
        <taxon>Chordata</taxon>
        <taxon>Craniata</taxon>
        <taxon>Vertebrata</taxon>
        <taxon>Euteleostomi</taxon>
        <taxon>Actinopterygii</taxon>
        <taxon>Neopterygii</taxon>
        <taxon>Teleostei</taxon>
        <taxon>Neoteleostei</taxon>
        <taxon>Acanthomorphata</taxon>
        <taxon>Eupercaria</taxon>
        <taxon>Perciformes</taxon>
        <taxon>Cottioidei</taxon>
        <taxon>Cottales</taxon>
        <taxon>Liparidae</taxon>
        <taxon>Liparis</taxon>
    </lineage>
</organism>
<name>A0A4Z2FET2_9TELE</name>
<protein>
    <submittedName>
        <fullName evidence="1">Uncharacterized protein</fullName>
    </submittedName>
</protein>
<reference evidence="1 2" key="1">
    <citation type="submission" date="2019-03" db="EMBL/GenBank/DDBJ databases">
        <title>First draft genome of Liparis tanakae, snailfish: a comprehensive survey of snailfish specific genes.</title>
        <authorList>
            <person name="Kim W."/>
            <person name="Song I."/>
            <person name="Jeong J.-H."/>
            <person name="Kim D."/>
            <person name="Kim S."/>
            <person name="Ryu S."/>
            <person name="Song J.Y."/>
            <person name="Lee S.K."/>
        </authorList>
    </citation>
    <scope>NUCLEOTIDE SEQUENCE [LARGE SCALE GENOMIC DNA]</scope>
    <source>
        <tissue evidence="1">Muscle</tissue>
    </source>
</reference>
<keyword evidence="2" id="KW-1185">Reference proteome</keyword>
<proteinExistence type="predicted"/>
<dbReference type="Proteomes" id="UP000314294">
    <property type="component" value="Unassembled WGS sequence"/>
</dbReference>
<gene>
    <name evidence="1" type="ORF">EYF80_050552</name>
</gene>
<comment type="caution">
    <text evidence="1">The sequence shown here is derived from an EMBL/GenBank/DDBJ whole genome shotgun (WGS) entry which is preliminary data.</text>
</comment>